<organism evidence="1 2">
    <name type="scientific">Bacillus thuringiensis</name>
    <dbReference type="NCBI Taxonomy" id="1428"/>
    <lineage>
        <taxon>Bacteria</taxon>
        <taxon>Bacillati</taxon>
        <taxon>Bacillota</taxon>
        <taxon>Bacilli</taxon>
        <taxon>Bacillales</taxon>
        <taxon>Bacillaceae</taxon>
        <taxon>Bacillus</taxon>
        <taxon>Bacillus cereus group</taxon>
    </lineage>
</organism>
<gene>
    <name evidence="1" type="ORF">CN398_21390</name>
</gene>
<evidence type="ECO:0000313" key="2">
    <source>
        <dbReference type="Proteomes" id="UP000220397"/>
    </source>
</evidence>
<sequence>MFYLKEVVCNRATFFKTVEKVFSTVLFLWMNLFLYVKERNMRDFVWKFILKTKGEVCISFGKKVNSTKSFVLYDRNHTKVD</sequence>
<proteinExistence type="predicted"/>
<evidence type="ECO:0000313" key="1">
    <source>
        <dbReference type="EMBL" id="PFA97477.1"/>
    </source>
</evidence>
<dbReference type="AlphaFoldDB" id="A0A9X6V8Q3"/>
<name>A0A9X6V8Q3_BACTU</name>
<comment type="caution">
    <text evidence="1">The sequence shown here is derived from an EMBL/GenBank/DDBJ whole genome shotgun (WGS) entry which is preliminary data.</text>
</comment>
<dbReference type="Proteomes" id="UP000220397">
    <property type="component" value="Unassembled WGS sequence"/>
</dbReference>
<reference evidence="1 2" key="1">
    <citation type="submission" date="2017-09" db="EMBL/GenBank/DDBJ databases">
        <title>Large-scale bioinformatics analysis of Bacillus genomes uncovers conserved roles of natural products in bacterial physiology.</title>
        <authorList>
            <consortium name="Agbiome Team Llc"/>
            <person name="Bleich R.M."/>
            <person name="Kirk G.J."/>
            <person name="Santa Maria K.C."/>
            <person name="Allen S.E."/>
            <person name="Farag S."/>
            <person name="Shank E.A."/>
            <person name="Bowers A."/>
        </authorList>
    </citation>
    <scope>NUCLEOTIDE SEQUENCE [LARGE SCALE GENOMIC DNA]</scope>
    <source>
        <strain evidence="1 2">AFS015413</strain>
    </source>
</reference>
<dbReference type="EMBL" id="NTUS01000076">
    <property type="protein sequence ID" value="PFA97477.1"/>
    <property type="molecule type" value="Genomic_DNA"/>
</dbReference>
<accession>A0A9X6V8Q3</accession>
<protein>
    <submittedName>
        <fullName evidence="1">Uncharacterized protein</fullName>
    </submittedName>
</protein>